<dbReference type="InterPro" id="IPR029154">
    <property type="entry name" value="HIBADH-like_NADP-bd"/>
</dbReference>
<dbReference type="PIRSF" id="PIRSF000103">
    <property type="entry name" value="HIBADH"/>
    <property type="match status" value="1"/>
</dbReference>
<evidence type="ECO:0000313" key="7">
    <source>
        <dbReference type="EMBL" id="SEI91764.1"/>
    </source>
</evidence>
<dbReference type="GO" id="GO:0051287">
    <property type="term" value="F:NAD binding"/>
    <property type="evidence" value="ECO:0007669"/>
    <property type="project" value="InterPro"/>
</dbReference>
<reference evidence="8" key="1">
    <citation type="submission" date="2016-10" db="EMBL/GenBank/DDBJ databases">
        <authorList>
            <person name="Varghese N."/>
            <person name="Submissions S."/>
        </authorList>
    </citation>
    <scope>NUCLEOTIDE SEQUENCE [LARGE SCALE GENOMIC DNA]</scope>
    <source>
        <strain evidence="8">CGMCC 1.6763</strain>
    </source>
</reference>
<comment type="similarity">
    <text evidence="1">Belongs to the HIBADH-related family.</text>
</comment>
<feature type="domain" description="3-hydroxyisobutyrate dehydrogenase-like NAD-binding" evidence="6">
    <location>
        <begin position="170"/>
        <end position="285"/>
    </location>
</feature>
<organism evidence="7 8">
    <name type="scientific">Bhargavaea ginsengi</name>
    <dbReference type="NCBI Taxonomy" id="426757"/>
    <lineage>
        <taxon>Bacteria</taxon>
        <taxon>Bacillati</taxon>
        <taxon>Bacillota</taxon>
        <taxon>Bacilli</taxon>
        <taxon>Bacillales</taxon>
        <taxon>Caryophanaceae</taxon>
        <taxon>Bhargavaea</taxon>
    </lineage>
</organism>
<dbReference type="Gene3D" id="1.10.1040.10">
    <property type="entry name" value="N-(1-d-carboxylethyl)-l-norvaline Dehydrogenase, domain 2"/>
    <property type="match status" value="1"/>
</dbReference>
<dbReference type="AlphaFoldDB" id="A0A1H6UM28"/>
<dbReference type="InterPro" id="IPR036291">
    <property type="entry name" value="NAD(P)-bd_dom_sf"/>
</dbReference>
<evidence type="ECO:0000256" key="1">
    <source>
        <dbReference type="ARBA" id="ARBA00009080"/>
    </source>
</evidence>
<dbReference type="InterPro" id="IPR015815">
    <property type="entry name" value="HIBADH-related"/>
</dbReference>
<protein>
    <submittedName>
        <fullName evidence="7">3-hydroxyisobutyrate dehydrogenase</fullName>
    </submittedName>
</protein>
<sequence length="298" mass="32591">MRNEIKESIGFVGVGIMGSKMANRLIEKEYLVNVFTRTREKAVELLDNGAVWKDSVKQLAEESDVIFTMVGIPEDVEEIYFDQDGILENSKSGTLLIDMTTSKPSLAKRIAEVAEKNRLISLDGPVSGGVEGAEKGTLTIMVGGSRKGFERALPILQQLGRKIVHTGHAGSGQLTKACNQLAMANQMVGVCEVIVLAKKAGLDPESVIDLLSTGTAQSWVMENLAYKMIKGDYRPGFQVKHLVKDLKIAKDVMGNTETPSLDLSLALFEELERLGEGENGTRVIMKMFESADKQSSYF</sequence>
<keyword evidence="2" id="KW-0560">Oxidoreductase</keyword>
<dbReference type="GO" id="GO:0050661">
    <property type="term" value="F:NADP binding"/>
    <property type="evidence" value="ECO:0007669"/>
    <property type="project" value="InterPro"/>
</dbReference>
<proteinExistence type="inferred from homology"/>
<keyword evidence="3" id="KW-0520">NAD</keyword>
<dbReference type="PANTHER" id="PTHR43060">
    <property type="entry name" value="3-HYDROXYISOBUTYRATE DEHYDROGENASE-LIKE 1, MITOCHONDRIAL-RELATED"/>
    <property type="match status" value="1"/>
</dbReference>
<dbReference type="EMBL" id="FNZF01000001">
    <property type="protein sequence ID" value="SEI91764.1"/>
    <property type="molecule type" value="Genomic_DNA"/>
</dbReference>
<keyword evidence="8" id="KW-1185">Reference proteome</keyword>
<evidence type="ECO:0000256" key="3">
    <source>
        <dbReference type="ARBA" id="ARBA00023027"/>
    </source>
</evidence>
<evidence type="ECO:0000313" key="8">
    <source>
        <dbReference type="Proteomes" id="UP000199200"/>
    </source>
</evidence>
<gene>
    <name evidence="7" type="ORF">SAMN04488127_0786</name>
</gene>
<feature type="domain" description="6-phosphogluconate dehydrogenase NADP-binding" evidence="5">
    <location>
        <begin position="8"/>
        <end position="167"/>
    </location>
</feature>
<evidence type="ECO:0000259" key="5">
    <source>
        <dbReference type="Pfam" id="PF03446"/>
    </source>
</evidence>
<dbReference type="SUPFAM" id="SSF51735">
    <property type="entry name" value="NAD(P)-binding Rossmann-fold domains"/>
    <property type="match status" value="1"/>
</dbReference>
<accession>A0A1H6UM28</accession>
<name>A0A1H6UM28_9BACL</name>
<dbReference type="STRING" id="426757.SAMN04488127_0786"/>
<dbReference type="InterPro" id="IPR013328">
    <property type="entry name" value="6PGD_dom2"/>
</dbReference>
<dbReference type="InterPro" id="IPR008927">
    <property type="entry name" value="6-PGluconate_DH-like_C_sf"/>
</dbReference>
<dbReference type="Gene3D" id="3.40.50.720">
    <property type="entry name" value="NAD(P)-binding Rossmann-like Domain"/>
    <property type="match status" value="1"/>
</dbReference>
<evidence type="ECO:0000259" key="6">
    <source>
        <dbReference type="Pfam" id="PF14833"/>
    </source>
</evidence>
<dbReference type="InterPro" id="IPR006115">
    <property type="entry name" value="6PGDH_NADP-bd"/>
</dbReference>
<dbReference type="SUPFAM" id="SSF48179">
    <property type="entry name" value="6-phosphogluconate dehydrogenase C-terminal domain-like"/>
    <property type="match status" value="1"/>
</dbReference>
<feature type="active site" evidence="4">
    <location>
        <position position="176"/>
    </location>
</feature>
<dbReference type="Pfam" id="PF03446">
    <property type="entry name" value="NAD_binding_2"/>
    <property type="match status" value="1"/>
</dbReference>
<dbReference type="GO" id="GO:0016491">
    <property type="term" value="F:oxidoreductase activity"/>
    <property type="evidence" value="ECO:0007669"/>
    <property type="project" value="UniProtKB-KW"/>
</dbReference>
<dbReference type="Proteomes" id="UP000199200">
    <property type="component" value="Unassembled WGS sequence"/>
</dbReference>
<dbReference type="PANTHER" id="PTHR43060:SF15">
    <property type="entry name" value="3-HYDROXYISOBUTYRATE DEHYDROGENASE-LIKE 1, MITOCHONDRIAL-RELATED"/>
    <property type="match status" value="1"/>
</dbReference>
<dbReference type="Pfam" id="PF14833">
    <property type="entry name" value="NAD_binding_11"/>
    <property type="match status" value="1"/>
</dbReference>
<evidence type="ECO:0000256" key="2">
    <source>
        <dbReference type="ARBA" id="ARBA00023002"/>
    </source>
</evidence>
<evidence type="ECO:0000256" key="4">
    <source>
        <dbReference type="PIRSR" id="PIRSR000103-1"/>
    </source>
</evidence>